<dbReference type="NCBIfam" id="TIGR00638">
    <property type="entry name" value="Mop"/>
    <property type="match status" value="1"/>
</dbReference>
<dbReference type="SUPFAM" id="SSF50331">
    <property type="entry name" value="MOP-like"/>
    <property type="match status" value="1"/>
</dbReference>
<dbReference type="OrthoDB" id="122515at2"/>
<accession>A0A1U7HF70</accession>
<comment type="caution">
    <text evidence="4">The sequence shown here is derived from an EMBL/GenBank/DDBJ whole genome shotgun (WGS) entry which is preliminary data.</text>
</comment>
<keyword evidence="1 2" id="KW-0500">Molybdenum</keyword>
<sequence length="69" mass="7043">MKISARNTLKGTVKAVVPGAVNTEVVIEVAPGVTITSIITKASADSLGLSEGKKVYAVIKSSDVMVAID</sequence>
<protein>
    <submittedName>
        <fullName evidence="4">Transporter</fullName>
    </submittedName>
</protein>
<reference evidence="4 5" key="1">
    <citation type="submission" date="2016-11" db="EMBL/GenBank/DDBJ databases">
        <title>Draft Genome Sequences of Nine Cyanobacterial Strains from Diverse Habitats.</title>
        <authorList>
            <person name="Zhu T."/>
            <person name="Hou S."/>
            <person name="Lu X."/>
            <person name="Hess W.R."/>
        </authorList>
    </citation>
    <scope>NUCLEOTIDE SEQUENCE [LARGE SCALE GENOMIC DNA]</scope>
    <source>
        <strain evidence="4 5">NIES-593</strain>
    </source>
</reference>
<evidence type="ECO:0000313" key="5">
    <source>
        <dbReference type="Proteomes" id="UP000186868"/>
    </source>
</evidence>
<name>A0A1U7HF70_9CYAN</name>
<gene>
    <name evidence="4" type="ORF">NIES593_13445</name>
</gene>
<dbReference type="Pfam" id="PF03459">
    <property type="entry name" value="TOBE"/>
    <property type="match status" value="1"/>
</dbReference>
<evidence type="ECO:0000256" key="1">
    <source>
        <dbReference type="ARBA" id="ARBA00022505"/>
    </source>
</evidence>
<dbReference type="STRING" id="1921803.NIES593_13445"/>
<evidence type="ECO:0000259" key="3">
    <source>
        <dbReference type="PROSITE" id="PS51866"/>
    </source>
</evidence>
<dbReference type="EMBL" id="MRCB01000015">
    <property type="protein sequence ID" value="OKH22195.1"/>
    <property type="molecule type" value="Genomic_DNA"/>
</dbReference>
<dbReference type="GO" id="GO:0015689">
    <property type="term" value="P:molybdate ion transport"/>
    <property type="evidence" value="ECO:0007669"/>
    <property type="project" value="InterPro"/>
</dbReference>
<organism evidence="4 5">
    <name type="scientific">Hydrococcus rivularis NIES-593</name>
    <dbReference type="NCBI Taxonomy" id="1921803"/>
    <lineage>
        <taxon>Bacteria</taxon>
        <taxon>Bacillati</taxon>
        <taxon>Cyanobacteriota</taxon>
        <taxon>Cyanophyceae</taxon>
        <taxon>Pleurocapsales</taxon>
        <taxon>Hydrococcaceae</taxon>
        <taxon>Hydrococcus</taxon>
    </lineage>
</organism>
<dbReference type="InterPro" id="IPR008995">
    <property type="entry name" value="Mo/tungstate-bd_C_term_dom"/>
</dbReference>
<dbReference type="Proteomes" id="UP000186868">
    <property type="component" value="Unassembled WGS sequence"/>
</dbReference>
<dbReference type="PROSITE" id="PS51866">
    <property type="entry name" value="MOP"/>
    <property type="match status" value="1"/>
</dbReference>
<dbReference type="InterPro" id="IPR005116">
    <property type="entry name" value="Transp-assoc_OB_typ1"/>
</dbReference>
<dbReference type="RefSeq" id="WP_073600070.1">
    <property type="nucleotide sequence ID" value="NZ_MRCB01000015.1"/>
</dbReference>
<keyword evidence="5" id="KW-1185">Reference proteome</keyword>
<feature type="domain" description="Mop" evidence="3">
    <location>
        <begin position="2"/>
        <end position="68"/>
    </location>
</feature>
<dbReference type="InterPro" id="IPR004606">
    <property type="entry name" value="Mop_domain"/>
</dbReference>
<proteinExistence type="predicted"/>
<dbReference type="Gene3D" id="2.40.50.100">
    <property type="match status" value="1"/>
</dbReference>
<evidence type="ECO:0000313" key="4">
    <source>
        <dbReference type="EMBL" id="OKH22195.1"/>
    </source>
</evidence>
<dbReference type="AlphaFoldDB" id="A0A1U7HF70"/>
<evidence type="ECO:0000256" key="2">
    <source>
        <dbReference type="PROSITE-ProRule" id="PRU01213"/>
    </source>
</evidence>